<reference evidence="1 2" key="1">
    <citation type="submission" date="2013-12" db="EMBL/GenBank/DDBJ databases">
        <title>Draft genome of the parsitic nematode Ancylostoma duodenale.</title>
        <authorList>
            <person name="Mitreva M."/>
        </authorList>
    </citation>
    <scope>NUCLEOTIDE SEQUENCE [LARGE SCALE GENOMIC DNA]</scope>
    <source>
        <strain evidence="1 2">Zhejiang</strain>
    </source>
</reference>
<keyword evidence="2" id="KW-1185">Reference proteome</keyword>
<dbReference type="AlphaFoldDB" id="A0A0C2CUM8"/>
<dbReference type="OrthoDB" id="6369184at2759"/>
<gene>
    <name evidence="1" type="ORF">ANCDUO_16340</name>
</gene>
<dbReference type="InterPro" id="IPR035914">
    <property type="entry name" value="Sperma_CUB_dom_sf"/>
</dbReference>
<dbReference type="Gene3D" id="2.60.120.290">
    <property type="entry name" value="Spermadhesin, CUB domain"/>
    <property type="match status" value="1"/>
</dbReference>
<dbReference type="SUPFAM" id="SSF49854">
    <property type="entry name" value="Spermadhesin, CUB domain"/>
    <property type="match status" value="1"/>
</dbReference>
<organism evidence="1 2">
    <name type="scientific">Ancylostoma duodenale</name>
    <dbReference type="NCBI Taxonomy" id="51022"/>
    <lineage>
        <taxon>Eukaryota</taxon>
        <taxon>Metazoa</taxon>
        <taxon>Ecdysozoa</taxon>
        <taxon>Nematoda</taxon>
        <taxon>Chromadorea</taxon>
        <taxon>Rhabditida</taxon>
        <taxon>Rhabditina</taxon>
        <taxon>Rhabditomorpha</taxon>
        <taxon>Strongyloidea</taxon>
        <taxon>Ancylostomatidae</taxon>
        <taxon>Ancylostomatinae</taxon>
        <taxon>Ancylostoma</taxon>
    </lineage>
</organism>
<proteinExistence type="predicted"/>
<dbReference type="Proteomes" id="UP000054047">
    <property type="component" value="Unassembled WGS sequence"/>
</dbReference>
<sequence>MIDLQHGILPEATKCELSLAMSEEVAVLDNSHGSGLICNHLVPINTSHGPIDSKHTCIVFTVLLTKVLSTWIPGANHHISATKWISMRLPPEELAKWAWPRLACYNDPPRTAHSTTSSSASSPRLVWLRWKMLPYPTVLRILTADIVLLTVAAVPYCPCVLFNTTGKFYSPNYPANLEDIDCLFYHFRAPPGWLVQITFSTFSLPVRNPRT</sequence>
<accession>A0A0C2CUM8</accession>
<name>A0A0C2CUM8_9BILA</name>
<protein>
    <submittedName>
        <fullName evidence="1">Uncharacterized protein</fullName>
    </submittedName>
</protein>
<evidence type="ECO:0000313" key="2">
    <source>
        <dbReference type="Proteomes" id="UP000054047"/>
    </source>
</evidence>
<dbReference type="EMBL" id="KN740987">
    <property type="protein sequence ID" value="KIH53527.1"/>
    <property type="molecule type" value="Genomic_DNA"/>
</dbReference>
<evidence type="ECO:0000313" key="1">
    <source>
        <dbReference type="EMBL" id="KIH53527.1"/>
    </source>
</evidence>